<dbReference type="FunFam" id="3.30.200.20:FF:000162">
    <property type="entry name" value="Adenine nucleotide alpha hydrolase-like domain kinase"/>
    <property type="match status" value="1"/>
</dbReference>
<keyword evidence="4" id="KW-0808">Transferase</keyword>
<dbReference type="Gene3D" id="3.30.200.20">
    <property type="entry name" value="Phosphorylase Kinase, domain 1"/>
    <property type="match status" value="1"/>
</dbReference>
<dbReference type="PROSITE" id="PS00107">
    <property type="entry name" value="PROTEIN_KINASE_ATP"/>
    <property type="match status" value="1"/>
</dbReference>
<dbReference type="PROSITE" id="PS00108">
    <property type="entry name" value="PROTEIN_KINASE_ST"/>
    <property type="match status" value="1"/>
</dbReference>
<evidence type="ECO:0000256" key="4">
    <source>
        <dbReference type="ARBA" id="ARBA00022679"/>
    </source>
</evidence>
<dbReference type="AlphaFoldDB" id="A0AAV1E3B9"/>
<keyword evidence="9 15" id="KW-0067">ATP-binding</keyword>
<keyword evidence="3" id="KW-0723">Serine/threonine-protein kinase</keyword>
<evidence type="ECO:0000256" key="7">
    <source>
        <dbReference type="ARBA" id="ARBA00022741"/>
    </source>
</evidence>
<dbReference type="GO" id="GO:0005886">
    <property type="term" value="C:plasma membrane"/>
    <property type="evidence" value="ECO:0007669"/>
    <property type="project" value="UniProtKB-ARBA"/>
</dbReference>
<dbReference type="InterPro" id="IPR017441">
    <property type="entry name" value="Protein_kinase_ATP_BS"/>
</dbReference>
<dbReference type="GO" id="GO:0004674">
    <property type="term" value="F:protein serine/threonine kinase activity"/>
    <property type="evidence" value="ECO:0007669"/>
    <property type="project" value="UniProtKB-KW"/>
</dbReference>
<feature type="domain" description="Protein kinase" evidence="17">
    <location>
        <begin position="330"/>
        <end position="604"/>
    </location>
</feature>
<dbReference type="InterPro" id="IPR011009">
    <property type="entry name" value="Kinase-like_dom_sf"/>
</dbReference>
<evidence type="ECO:0000259" key="17">
    <source>
        <dbReference type="SMART" id="SM00220"/>
    </source>
</evidence>
<dbReference type="Pfam" id="PF14380">
    <property type="entry name" value="WAK_assoc"/>
    <property type="match status" value="1"/>
</dbReference>
<dbReference type="SUPFAM" id="SSF56112">
    <property type="entry name" value="Protein kinase-like (PK-like)"/>
    <property type="match status" value="1"/>
</dbReference>
<dbReference type="EC" id="2.7.11.1" evidence="2"/>
<dbReference type="FunFam" id="1.10.510.10:FF:000161">
    <property type="entry name" value="Wall-associated receptor kinase-like 20"/>
    <property type="match status" value="1"/>
</dbReference>
<name>A0AAV1E3B9_OLDCO</name>
<dbReference type="GO" id="GO:0030247">
    <property type="term" value="F:polysaccharide binding"/>
    <property type="evidence" value="ECO:0007669"/>
    <property type="project" value="InterPro"/>
</dbReference>
<evidence type="ECO:0000256" key="12">
    <source>
        <dbReference type="ARBA" id="ARBA00023180"/>
    </source>
</evidence>
<feature type="binding site" evidence="15">
    <location>
        <position position="358"/>
    </location>
    <ligand>
        <name>ATP</name>
        <dbReference type="ChEBI" id="CHEBI:30616"/>
    </ligand>
</feature>
<dbReference type="InterPro" id="IPR032872">
    <property type="entry name" value="WAK_assoc_C"/>
</dbReference>
<evidence type="ECO:0000256" key="10">
    <source>
        <dbReference type="ARBA" id="ARBA00022989"/>
    </source>
</evidence>
<dbReference type="Proteomes" id="UP001161247">
    <property type="component" value="Chromosome 7"/>
</dbReference>
<gene>
    <name evidence="18" type="ORF">OLC1_LOCUS20519</name>
</gene>
<dbReference type="InterPro" id="IPR000719">
    <property type="entry name" value="Prot_kinase_dom"/>
</dbReference>
<feature type="transmembrane region" description="Helical" evidence="16">
    <location>
        <begin position="255"/>
        <end position="278"/>
    </location>
</feature>
<keyword evidence="11 16" id="KW-0472">Membrane</keyword>
<evidence type="ECO:0000256" key="3">
    <source>
        <dbReference type="ARBA" id="ARBA00022527"/>
    </source>
</evidence>
<dbReference type="PANTHER" id="PTHR46008:SF54">
    <property type="entry name" value="LEAF RUST 10 DISEASE-RESISTANCE LOCUS RECEPTOR-LIKE PROTEIN KINASE-LIKE 1.2 ISOFORM X1"/>
    <property type="match status" value="1"/>
</dbReference>
<sequence length="655" mass="73484">MDHKIFFTNEHHIEIFVVFFTILVDGVLCLNSNISNCAAQSCGNGPKIDYPFWIQGRQESYCGSSGFDVTCKNKNPVVKISGDDYIIENIFYENSSILLYQAELDDSGNRCPAPQHNFSIDGTPFSYGPETVDLFFFYNCTKPYDKKTFAVDCATNSSRYAFAIFHPEILDHWNYSIQSCQPPINAPVTTDSLGRLLNMSYSEVLRRGFGLQWDEEDCRNCRRSGGRCGSSFDKFICSCHDHISPKACRESRVRWKIAIGFGAAAGSALVTCFIFLYCMRRQKQKKRGSTLLSREISSDPSSVYDPETAIGNTGVHIFDYNELEQATNNFDSEQELGDGGFGTVYKGKLKDGRVVAVKRLYESNFKRVEHFINEVVILTRLRHQNLVTLYGCTSRHSRELLLVYEYVPNGTVADHLHGALAMPGSLPWSTRMRIAIETASALSYLHASDVIHRDVKTNNILLDADFHVKVADFGLSRLFPINATHISTAPQGTPGYVDPEYHECYHLTDKSDVFSFGVVLIELISSLPAVDITRHRHDINLSNMAVNKIQGNLLHELVDPNIGYESDYNVRMMITDVAELAFQSLQYGRDMRPSMQEVLETLMLIQDKDYSSGNTNGNENQADDVALLKARQLISSPNSVIEGIVSNTTTPNTSS</sequence>
<feature type="transmembrane region" description="Helical" evidence="16">
    <location>
        <begin position="12"/>
        <end position="34"/>
    </location>
</feature>
<dbReference type="InterPro" id="IPR025287">
    <property type="entry name" value="WAK_GUB"/>
</dbReference>
<evidence type="ECO:0000313" key="18">
    <source>
        <dbReference type="EMBL" id="CAI9113530.1"/>
    </source>
</evidence>
<evidence type="ECO:0000313" key="19">
    <source>
        <dbReference type="Proteomes" id="UP001161247"/>
    </source>
</evidence>
<dbReference type="InterPro" id="IPR008271">
    <property type="entry name" value="Ser/Thr_kinase_AS"/>
</dbReference>
<dbReference type="Pfam" id="PF00069">
    <property type="entry name" value="Pkinase"/>
    <property type="match status" value="1"/>
</dbReference>
<keyword evidence="5 16" id="KW-0812">Transmembrane</keyword>
<evidence type="ECO:0000256" key="15">
    <source>
        <dbReference type="PROSITE-ProRule" id="PRU10141"/>
    </source>
</evidence>
<evidence type="ECO:0000256" key="14">
    <source>
        <dbReference type="ARBA" id="ARBA00048679"/>
    </source>
</evidence>
<dbReference type="Pfam" id="PF13947">
    <property type="entry name" value="GUB_WAK_bind"/>
    <property type="match status" value="1"/>
</dbReference>
<evidence type="ECO:0000256" key="11">
    <source>
        <dbReference type="ARBA" id="ARBA00023136"/>
    </source>
</evidence>
<keyword evidence="10 16" id="KW-1133">Transmembrane helix</keyword>
<keyword evidence="6" id="KW-0732">Signal</keyword>
<dbReference type="EMBL" id="OX459124">
    <property type="protein sequence ID" value="CAI9113530.1"/>
    <property type="molecule type" value="Genomic_DNA"/>
</dbReference>
<evidence type="ECO:0000256" key="2">
    <source>
        <dbReference type="ARBA" id="ARBA00012513"/>
    </source>
</evidence>
<evidence type="ECO:0000256" key="13">
    <source>
        <dbReference type="ARBA" id="ARBA00047899"/>
    </source>
</evidence>
<comment type="catalytic activity">
    <reaction evidence="14">
        <text>L-seryl-[protein] + ATP = O-phospho-L-seryl-[protein] + ADP + H(+)</text>
        <dbReference type="Rhea" id="RHEA:17989"/>
        <dbReference type="Rhea" id="RHEA-COMP:9863"/>
        <dbReference type="Rhea" id="RHEA-COMP:11604"/>
        <dbReference type="ChEBI" id="CHEBI:15378"/>
        <dbReference type="ChEBI" id="CHEBI:29999"/>
        <dbReference type="ChEBI" id="CHEBI:30616"/>
        <dbReference type="ChEBI" id="CHEBI:83421"/>
        <dbReference type="ChEBI" id="CHEBI:456216"/>
        <dbReference type="EC" id="2.7.11.1"/>
    </reaction>
</comment>
<keyword evidence="19" id="KW-1185">Reference proteome</keyword>
<protein>
    <recommendedName>
        <fullName evidence="2">non-specific serine/threonine protein kinase</fullName>
        <ecNumber evidence="2">2.7.11.1</ecNumber>
    </recommendedName>
</protein>
<evidence type="ECO:0000256" key="16">
    <source>
        <dbReference type="SAM" id="Phobius"/>
    </source>
</evidence>
<evidence type="ECO:0000256" key="8">
    <source>
        <dbReference type="ARBA" id="ARBA00022777"/>
    </source>
</evidence>
<evidence type="ECO:0000256" key="6">
    <source>
        <dbReference type="ARBA" id="ARBA00022729"/>
    </source>
</evidence>
<organism evidence="18 19">
    <name type="scientific">Oldenlandia corymbosa var. corymbosa</name>
    <dbReference type="NCBI Taxonomy" id="529605"/>
    <lineage>
        <taxon>Eukaryota</taxon>
        <taxon>Viridiplantae</taxon>
        <taxon>Streptophyta</taxon>
        <taxon>Embryophyta</taxon>
        <taxon>Tracheophyta</taxon>
        <taxon>Spermatophyta</taxon>
        <taxon>Magnoliopsida</taxon>
        <taxon>eudicotyledons</taxon>
        <taxon>Gunneridae</taxon>
        <taxon>Pentapetalae</taxon>
        <taxon>asterids</taxon>
        <taxon>lamiids</taxon>
        <taxon>Gentianales</taxon>
        <taxon>Rubiaceae</taxon>
        <taxon>Rubioideae</taxon>
        <taxon>Spermacoceae</taxon>
        <taxon>Hedyotis-Oldenlandia complex</taxon>
        <taxon>Oldenlandia</taxon>
    </lineage>
</organism>
<keyword evidence="7 15" id="KW-0547">Nucleotide-binding</keyword>
<evidence type="ECO:0000256" key="1">
    <source>
        <dbReference type="ARBA" id="ARBA00004167"/>
    </source>
</evidence>
<accession>A0AAV1E3B9</accession>
<comment type="subcellular location">
    <subcellularLocation>
        <location evidence="1">Membrane</location>
        <topology evidence="1">Single-pass membrane protein</topology>
    </subcellularLocation>
</comment>
<evidence type="ECO:0000256" key="9">
    <source>
        <dbReference type="ARBA" id="ARBA00022840"/>
    </source>
</evidence>
<keyword evidence="12" id="KW-0325">Glycoprotein</keyword>
<dbReference type="SMART" id="SM00220">
    <property type="entry name" value="S_TKc"/>
    <property type="match status" value="1"/>
</dbReference>
<evidence type="ECO:0000256" key="5">
    <source>
        <dbReference type="ARBA" id="ARBA00022692"/>
    </source>
</evidence>
<comment type="catalytic activity">
    <reaction evidence="13">
        <text>L-threonyl-[protein] + ATP = O-phospho-L-threonyl-[protein] + ADP + H(+)</text>
        <dbReference type="Rhea" id="RHEA:46608"/>
        <dbReference type="Rhea" id="RHEA-COMP:11060"/>
        <dbReference type="Rhea" id="RHEA-COMP:11605"/>
        <dbReference type="ChEBI" id="CHEBI:15378"/>
        <dbReference type="ChEBI" id="CHEBI:30013"/>
        <dbReference type="ChEBI" id="CHEBI:30616"/>
        <dbReference type="ChEBI" id="CHEBI:61977"/>
        <dbReference type="ChEBI" id="CHEBI:456216"/>
        <dbReference type="EC" id="2.7.11.1"/>
    </reaction>
</comment>
<reference evidence="18" key="1">
    <citation type="submission" date="2023-03" db="EMBL/GenBank/DDBJ databases">
        <authorList>
            <person name="Julca I."/>
        </authorList>
    </citation>
    <scope>NUCLEOTIDE SEQUENCE</scope>
</reference>
<proteinExistence type="predicted"/>
<dbReference type="Gene3D" id="1.10.510.10">
    <property type="entry name" value="Transferase(Phosphotransferase) domain 1"/>
    <property type="match status" value="1"/>
</dbReference>
<dbReference type="PANTHER" id="PTHR46008">
    <property type="entry name" value="LEAF RUST 10 DISEASE-RESISTANCE LOCUS RECEPTOR-LIKE PROTEIN KINASE-LIKE 1.4"/>
    <property type="match status" value="1"/>
</dbReference>
<dbReference type="GO" id="GO:0005524">
    <property type="term" value="F:ATP binding"/>
    <property type="evidence" value="ECO:0007669"/>
    <property type="project" value="UniProtKB-UniRule"/>
</dbReference>
<keyword evidence="8" id="KW-0418">Kinase</keyword>